<feature type="signal peptide" evidence="1">
    <location>
        <begin position="1"/>
        <end position="21"/>
    </location>
</feature>
<gene>
    <name evidence="2" type="ORF">SAMN06295984_0660</name>
</gene>
<dbReference type="AlphaFoldDB" id="A0A1Y6EHJ7"/>
<feature type="chain" id="PRO_5013277851" description="Tetratricopeptide repeat protein" evidence="1">
    <location>
        <begin position="22"/>
        <end position="313"/>
    </location>
</feature>
<evidence type="ECO:0000256" key="1">
    <source>
        <dbReference type="SAM" id="SignalP"/>
    </source>
</evidence>
<accession>A0A1Y6EHJ7</accession>
<dbReference type="RefSeq" id="WP_381454512.1">
    <property type="nucleotide sequence ID" value="NZ_JBHUNO010000001.1"/>
</dbReference>
<evidence type="ECO:0000313" key="3">
    <source>
        <dbReference type="Proteomes" id="UP000194469"/>
    </source>
</evidence>
<proteinExistence type="predicted"/>
<evidence type="ECO:0008006" key="4">
    <source>
        <dbReference type="Google" id="ProtNLM"/>
    </source>
</evidence>
<sequence>MRRWRMALAALLFGFAMPAAAETLTIAANDPPERANVNDLVRIAVDRFEGEDGAELAQGIEAALGTVRFGNRPYFRMIGLETGAAYDAIVTGSAKAALSESNVTEKRKRCVEKDPANKDKCLKEDEVDIRCRRRIVTVSSTVRLAAVADGSVRYSRPLVTRDEQNICPDRQASRTIEDFVAEALRGQVDTIRRDVAPRAYTIDVRVDENRKGLDKPVAEAFKAAVRQTKTDPAGACDAWAAMTRDAEPTAALAFNLGLCAEQRHDFAAAGDWYGQAQRLGSKSRDIPAAFERMARTQRTLADWEARQRLMDGN</sequence>
<evidence type="ECO:0000313" key="2">
    <source>
        <dbReference type="EMBL" id="SMQ62077.1"/>
    </source>
</evidence>
<dbReference type="EMBL" id="FXWL01000001">
    <property type="protein sequence ID" value="SMQ62077.1"/>
    <property type="molecule type" value="Genomic_DNA"/>
</dbReference>
<protein>
    <recommendedName>
        <fullName evidence="4">Tetratricopeptide repeat protein</fullName>
    </recommendedName>
</protein>
<organism evidence="2 3">
    <name type="scientific">Sphingopyxis terrae subsp. ummariensis</name>
    <dbReference type="NCBI Taxonomy" id="429001"/>
    <lineage>
        <taxon>Bacteria</taxon>
        <taxon>Pseudomonadati</taxon>
        <taxon>Pseudomonadota</taxon>
        <taxon>Alphaproteobacteria</taxon>
        <taxon>Sphingomonadales</taxon>
        <taxon>Sphingomonadaceae</taxon>
        <taxon>Sphingopyxis</taxon>
    </lineage>
</organism>
<reference evidence="3" key="1">
    <citation type="submission" date="2017-04" db="EMBL/GenBank/DDBJ databases">
        <authorList>
            <person name="Varghese N."/>
            <person name="Submissions S."/>
        </authorList>
    </citation>
    <scope>NUCLEOTIDE SEQUENCE [LARGE SCALE GENOMIC DNA]</scope>
    <source>
        <strain evidence="3">UI2</strain>
    </source>
</reference>
<name>A0A1Y6EHJ7_9SPHN</name>
<keyword evidence="1" id="KW-0732">Signal</keyword>
<keyword evidence="3" id="KW-1185">Reference proteome</keyword>
<dbReference type="Proteomes" id="UP000194469">
    <property type="component" value="Unassembled WGS sequence"/>
</dbReference>